<keyword evidence="6" id="KW-1185">Reference proteome</keyword>
<dbReference type="InterPro" id="IPR003593">
    <property type="entry name" value="AAA+_ATPase"/>
</dbReference>
<gene>
    <name evidence="5" type="ORF">H9660_09485</name>
</gene>
<keyword evidence="3 5" id="KW-0067">ATP-binding</keyword>
<dbReference type="PANTHER" id="PTHR42781">
    <property type="entry name" value="SPERMIDINE/PUTRESCINE IMPORT ATP-BINDING PROTEIN POTA"/>
    <property type="match status" value="1"/>
</dbReference>
<dbReference type="SMART" id="SM00382">
    <property type="entry name" value="AAA"/>
    <property type="match status" value="1"/>
</dbReference>
<dbReference type="RefSeq" id="WP_191750142.1">
    <property type="nucleotide sequence ID" value="NZ_JACSQZ010000031.1"/>
</dbReference>
<dbReference type="GO" id="GO:0005524">
    <property type="term" value="F:ATP binding"/>
    <property type="evidence" value="ECO:0007669"/>
    <property type="project" value="UniProtKB-KW"/>
</dbReference>
<dbReference type="Gene3D" id="2.40.50.100">
    <property type="match status" value="1"/>
</dbReference>
<evidence type="ECO:0000256" key="2">
    <source>
        <dbReference type="ARBA" id="ARBA00022741"/>
    </source>
</evidence>
<protein>
    <submittedName>
        <fullName evidence="5">ABC transporter ATP-binding protein</fullName>
    </submittedName>
</protein>
<feature type="domain" description="ABC transporter" evidence="4">
    <location>
        <begin position="4"/>
        <end position="234"/>
    </location>
</feature>
<evidence type="ECO:0000313" key="5">
    <source>
        <dbReference type="EMBL" id="MBD7915379.1"/>
    </source>
</evidence>
<dbReference type="Proteomes" id="UP000640335">
    <property type="component" value="Unassembled WGS sequence"/>
</dbReference>
<dbReference type="PROSITE" id="PS00211">
    <property type="entry name" value="ABC_TRANSPORTER_1"/>
    <property type="match status" value="1"/>
</dbReference>
<organism evidence="5 6">
    <name type="scientific">Clostridium gallinarum</name>
    <dbReference type="NCBI Taxonomy" id="2762246"/>
    <lineage>
        <taxon>Bacteria</taxon>
        <taxon>Bacillati</taxon>
        <taxon>Bacillota</taxon>
        <taxon>Clostridia</taxon>
        <taxon>Eubacteriales</taxon>
        <taxon>Clostridiaceae</taxon>
        <taxon>Clostridium</taxon>
    </lineage>
</organism>
<dbReference type="SUPFAM" id="SSF50331">
    <property type="entry name" value="MOP-like"/>
    <property type="match status" value="1"/>
</dbReference>
<dbReference type="InterPro" id="IPR003439">
    <property type="entry name" value="ABC_transporter-like_ATP-bd"/>
</dbReference>
<dbReference type="InterPro" id="IPR008995">
    <property type="entry name" value="Mo/tungstate-bd_C_term_dom"/>
</dbReference>
<name>A0ABR8Q4M1_9CLOT</name>
<evidence type="ECO:0000256" key="3">
    <source>
        <dbReference type="ARBA" id="ARBA00022840"/>
    </source>
</evidence>
<dbReference type="InterPro" id="IPR027417">
    <property type="entry name" value="P-loop_NTPase"/>
</dbReference>
<keyword evidence="1" id="KW-0813">Transport</keyword>
<dbReference type="EMBL" id="JACSQZ010000031">
    <property type="protein sequence ID" value="MBD7915379.1"/>
    <property type="molecule type" value="Genomic_DNA"/>
</dbReference>
<dbReference type="SUPFAM" id="SSF52540">
    <property type="entry name" value="P-loop containing nucleoside triphosphate hydrolases"/>
    <property type="match status" value="1"/>
</dbReference>
<evidence type="ECO:0000313" key="6">
    <source>
        <dbReference type="Proteomes" id="UP000640335"/>
    </source>
</evidence>
<proteinExistence type="predicted"/>
<comment type="caution">
    <text evidence="5">The sequence shown here is derived from an EMBL/GenBank/DDBJ whole genome shotgun (WGS) entry which is preliminary data.</text>
</comment>
<dbReference type="InterPro" id="IPR050093">
    <property type="entry name" value="ABC_SmlMolc_Importer"/>
</dbReference>
<reference evidence="5 6" key="1">
    <citation type="submission" date="2020-08" db="EMBL/GenBank/DDBJ databases">
        <title>A Genomic Blueprint of the Chicken Gut Microbiome.</title>
        <authorList>
            <person name="Gilroy R."/>
            <person name="Ravi A."/>
            <person name="Getino M."/>
            <person name="Pursley I."/>
            <person name="Horton D.L."/>
            <person name="Alikhan N.-F."/>
            <person name="Baker D."/>
            <person name="Gharbi K."/>
            <person name="Hall N."/>
            <person name="Watson M."/>
            <person name="Adriaenssens E.M."/>
            <person name="Foster-Nyarko E."/>
            <person name="Jarju S."/>
            <person name="Secka A."/>
            <person name="Antonio M."/>
            <person name="Oren A."/>
            <person name="Chaudhuri R."/>
            <person name="La Ragione R.M."/>
            <person name="Hildebrand F."/>
            <person name="Pallen M.J."/>
        </authorList>
    </citation>
    <scope>NUCLEOTIDE SEQUENCE [LARGE SCALE GENOMIC DNA]</scope>
    <source>
        <strain evidence="5 6">Sa3CUN1</strain>
    </source>
</reference>
<dbReference type="InterPro" id="IPR017871">
    <property type="entry name" value="ABC_transporter-like_CS"/>
</dbReference>
<sequence>MGEIILKNICKKYDNKVILDNVDFSIEEGSFFTFLGASGCGKTTLLRIIAGFVKSEEGRVFLGNKDITNLRPEDREIGMVFQNYALFPNLNVYENIAYGLKIKKLKKKEIEEKVNKYLDLVNLKGYDKKIVSELSGGEQQRVALARTLATEPKVLLLDEPLSNLDAKLREKMRIEIKDIQKKLGITTIFVTHDQTEALTMSDKIAVFNNGRCVQIGSPKEIYMNPCNSFIASFIGDTNLFKVGVYNNKAIINNNFKLEVNRNSLGKYISIKSEDIRISKEKINSDINVFEGDIEKILYNGVSTQYIVNVMGEKIKANRINNIYDEFNAEVKEKVFLEIPIRAIIVLEN</sequence>
<dbReference type="Pfam" id="PF00005">
    <property type="entry name" value="ABC_tran"/>
    <property type="match status" value="1"/>
</dbReference>
<dbReference type="PANTHER" id="PTHR42781:SF4">
    <property type="entry name" value="SPERMIDINE_PUTRESCINE IMPORT ATP-BINDING PROTEIN POTA"/>
    <property type="match status" value="1"/>
</dbReference>
<accession>A0ABR8Q4M1</accession>
<dbReference type="Gene3D" id="3.40.50.300">
    <property type="entry name" value="P-loop containing nucleotide triphosphate hydrolases"/>
    <property type="match status" value="1"/>
</dbReference>
<dbReference type="PROSITE" id="PS50893">
    <property type="entry name" value="ABC_TRANSPORTER_2"/>
    <property type="match status" value="1"/>
</dbReference>
<keyword evidence="2" id="KW-0547">Nucleotide-binding</keyword>
<evidence type="ECO:0000259" key="4">
    <source>
        <dbReference type="PROSITE" id="PS50893"/>
    </source>
</evidence>
<evidence type="ECO:0000256" key="1">
    <source>
        <dbReference type="ARBA" id="ARBA00022448"/>
    </source>
</evidence>